<feature type="region of interest" description="Disordered" evidence="1">
    <location>
        <begin position="87"/>
        <end position="117"/>
    </location>
</feature>
<feature type="transmembrane region" description="Helical" evidence="2">
    <location>
        <begin position="478"/>
        <end position="497"/>
    </location>
</feature>
<feature type="domain" description="Acyltransferase 3" evidence="3">
    <location>
        <begin position="122"/>
        <end position="491"/>
    </location>
</feature>
<evidence type="ECO:0000256" key="2">
    <source>
        <dbReference type="SAM" id="Phobius"/>
    </source>
</evidence>
<evidence type="ECO:0000313" key="4">
    <source>
        <dbReference type="EMBL" id="KAG7354093.1"/>
    </source>
</evidence>
<dbReference type="Proteomes" id="UP000693970">
    <property type="component" value="Unassembled WGS sequence"/>
</dbReference>
<feature type="transmembrane region" description="Helical" evidence="2">
    <location>
        <begin position="149"/>
        <end position="171"/>
    </location>
</feature>
<dbReference type="GO" id="GO:0016747">
    <property type="term" value="F:acyltransferase activity, transferring groups other than amino-acyl groups"/>
    <property type="evidence" value="ECO:0007669"/>
    <property type="project" value="InterPro"/>
</dbReference>
<reference evidence="4" key="2">
    <citation type="submission" date="2021-04" db="EMBL/GenBank/DDBJ databases">
        <authorList>
            <person name="Podell S."/>
        </authorList>
    </citation>
    <scope>NUCLEOTIDE SEQUENCE</scope>
    <source>
        <strain evidence="4">Hildebrandi</strain>
    </source>
</reference>
<dbReference type="PANTHER" id="PTHR23028">
    <property type="entry name" value="ACETYLTRANSFERASE"/>
    <property type="match status" value="1"/>
</dbReference>
<keyword evidence="5" id="KW-1185">Reference proteome</keyword>
<organism evidence="4 5">
    <name type="scientific">Nitzschia inconspicua</name>
    <dbReference type="NCBI Taxonomy" id="303405"/>
    <lineage>
        <taxon>Eukaryota</taxon>
        <taxon>Sar</taxon>
        <taxon>Stramenopiles</taxon>
        <taxon>Ochrophyta</taxon>
        <taxon>Bacillariophyta</taxon>
        <taxon>Bacillariophyceae</taxon>
        <taxon>Bacillariophycidae</taxon>
        <taxon>Bacillariales</taxon>
        <taxon>Bacillariaceae</taxon>
        <taxon>Nitzschia</taxon>
    </lineage>
</organism>
<proteinExistence type="predicted"/>
<accession>A0A9K3L3B9</accession>
<feature type="transmembrane region" description="Helical" evidence="2">
    <location>
        <begin position="334"/>
        <end position="354"/>
    </location>
</feature>
<feature type="transmembrane region" description="Helical" evidence="2">
    <location>
        <begin position="259"/>
        <end position="279"/>
    </location>
</feature>
<evidence type="ECO:0000259" key="3">
    <source>
        <dbReference type="Pfam" id="PF01757"/>
    </source>
</evidence>
<dbReference type="InterPro" id="IPR002656">
    <property type="entry name" value="Acyl_transf_3_dom"/>
</dbReference>
<dbReference type="EMBL" id="JAGRRH010000016">
    <property type="protein sequence ID" value="KAG7354093.1"/>
    <property type="molecule type" value="Genomic_DNA"/>
</dbReference>
<keyword evidence="2" id="KW-0812">Transmembrane</keyword>
<reference evidence="4" key="1">
    <citation type="journal article" date="2021" name="Sci. Rep.">
        <title>Diploid genomic architecture of Nitzschia inconspicua, an elite biomass production diatom.</title>
        <authorList>
            <person name="Oliver A."/>
            <person name="Podell S."/>
            <person name="Pinowska A."/>
            <person name="Traller J.C."/>
            <person name="Smith S.R."/>
            <person name="McClure R."/>
            <person name="Beliaev A."/>
            <person name="Bohutskyi P."/>
            <person name="Hill E.A."/>
            <person name="Rabines A."/>
            <person name="Zheng H."/>
            <person name="Allen L.Z."/>
            <person name="Kuo A."/>
            <person name="Grigoriev I.V."/>
            <person name="Allen A.E."/>
            <person name="Hazlebeck D."/>
            <person name="Allen E.E."/>
        </authorList>
    </citation>
    <scope>NUCLEOTIDE SEQUENCE</scope>
    <source>
        <strain evidence="4">Hildebrandi</strain>
    </source>
</reference>
<dbReference type="InterPro" id="IPR050879">
    <property type="entry name" value="Acyltransferase_3"/>
</dbReference>
<dbReference type="OrthoDB" id="5405781at2759"/>
<protein>
    <submittedName>
        <fullName evidence="4">Acyltransferase family-domain containing protein</fullName>
    </submittedName>
</protein>
<dbReference type="AlphaFoldDB" id="A0A9K3L3B9"/>
<keyword evidence="2" id="KW-1133">Transmembrane helix</keyword>
<evidence type="ECO:0000256" key="1">
    <source>
        <dbReference type="SAM" id="MobiDB-lite"/>
    </source>
</evidence>
<sequence>MFVAKWTGLEMMRMHDASVCFNTDMTPVLRYDTKACRCLPREKETFRNQISNLESSSSLLHHRHHNIASRGPIPSSSRIHPIHQRKLISKTTATTTTTSMASTTATATATSSPPPKKRVRITALDGIRALLACHIVLGHFLRYANPPDVLLRFFAQINITVGAFFALSGYVTAYTSTEVGERAASLKLTDTPAQTWWLQKVMSYYPMHWLVLLLFSPMFIYSDVTYGGWPAALINGVLAATLTQAWSPQHAEVWNAPTWFLSSMTFSTAIMPFSLPKIAKMDKKALRKTMGWLVLINLLPVLGYCYDSNTWTLVEGITPPKKHPALDIFNYQRFLPMFNVAEVLMGAVACRMAMLDTLENKDKPIVTNWLSTTVPLAGLFAILALRATNLVPACSDLLVRGILFTPLFLKFVMGAHRNTVNGVSDPVLSNFLSSKALVWLGGLSFPIYIVHGPLGQVFYKKLIASKLWGGVLFGPEYFALYLATVLVSAYLLNRFFLQSKAVATWSKKRVEDFSSWM</sequence>
<dbReference type="Pfam" id="PF01757">
    <property type="entry name" value="Acyl_transf_3"/>
    <property type="match status" value="1"/>
</dbReference>
<feature type="compositionally biased region" description="Low complexity" evidence="1">
    <location>
        <begin position="91"/>
        <end position="111"/>
    </location>
</feature>
<keyword evidence="2" id="KW-0472">Membrane</keyword>
<keyword evidence="4" id="KW-0808">Transferase</keyword>
<feature type="transmembrane region" description="Helical" evidence="2">
    <location>
        <begin position="436"/>
        <end position="458"/>
    </location>
</feature>
<feature type="transmembrane region" description="Helical" evidence="2">
    <location>
        <begin position="291"/>
        <end position="314"/>
    </location>
</feature>
<comment type="caution">
    <text evidence="4">The sequence shown here is derived from an EMBL/GenBank/DDBJ whole genome shotgun (WGS) entry which is preliminary data.</text>
</comment>
<keyword evidence="4" id="KW-0012">Acyltransferase</keyword>
<name>A0A9K3L3B9_9STRA</name>
<evidence type="ECO:0000313" key="5">
    <source>
        <dbReference type="Proteomes" id="UP000693970"/>
    </source>
</evidence>
<feature type="transmembrane region" description="Helical" evidence="2">
    <location>
        <begin position="366"/>
        <end position="385"/>
    </location>
</feature>
<feature type="transmembrane region" description="Helical" evidence="2">
    <location>
        <begin position="397"/>
        <end position="415"/>
    </location>
</feature>
<gene>
    <name evidence="4" type="ORF">IV203_003449</name>
</gene>
<feature type="transmembrane region" description="Helical" evidence="2">
    <location>
        <begin position="204"/>
        <end position="221"/>
    </location>
</feature>